<dbReference type="OrthoDB" id="410198at2759"/>
<organism evidence="1 2">
    <name type="scientific">Talaromyces amestolkiae</name>
    <dbReference type="NCBI Taxonomy" id="1196081"/>
    <lineage>
        <taxon>Eukaryota</taxon>
        <taxon>Fungi</taxon>
        <taxon>Dikarya</taxon>
        <taxon>Ascomycota</taxon>
        <taxon>Pezizomycotina</taxon>
        <taxon>Eurotiomycetes</taxon>
        <taxon>Eurotiomycetidae</taxon>
        <taxon>Eurotiales</taxon>
        <taxon>Trichocomaceae</taxon>
        <taxon>Talaromyces</taxon>
        <taxon>Talaromyces sect. Talaromyces</taxon>
    </lineage>
</organism>
<dbReference type="GeneID" id="63791188"/>
<keyword evidence="2" id="KW-1185">Reference proteome</keyword>
<sequence>MPPRVNITSDIRAISNLFALAFRDSAPTVYVLRACDSTWPVSSIPLSLLGPKMIEWTTYKQSRGGELVEADNFAAAAIWFPPGADLPASANDDERLVEYRAMAGKAKKEYLGDRKYWYLNMIARHPERKDPGVIRALFEPYIARAKEDGVPIWLEAVTEHSKQVYEHLGFRTVATLRMGPGKASPDGELQDGGEGIPIYAMILE</sequence>
<evidence type="ECO:0000313" key="1">
    <source>
        <dbReference type="EMBL" id="RAO65959.1"/>
    </source>
</evidence>
<evidence type="ECO:0000313" key="2">
    <source>
        <dbReference type="Proteomes" id="UP000249363"/>
    </source>
</evidence>
<gene>
    <name evidence="1" type="ORF">BHQ10_001971</name>
</gene>
<dbReference type="AlphaFoldDB" id="A0A364KQY5"/>
<name>A0A364KQY5_TALAM</name>
<protein>
    <submittedName>
        <fullName evidence="1">Uncharacterized protein</fullName>
    </submittedName>
</protein>
<dbReference type="Gene3D" id="3.40.630.30">
    <property type="match status" value="1"/>
</dbReference>
<dbReference type="PANTHER" id="PTHR42791">
    <property type="entry name" value="GNAT FAMILY ACETYLTRANSFERASE"/>
    <property type="match status" value="1"/>
</dbReference>
<dbReference type="SUPFAM" id="SSF55729">
    <property type="entry name" value="Acyl-CoA N-acyltransferases (Nat)"/>
    <property type="match status" value="1"/>
</dbReference>
<dbReference type="RefSeq" id="XP_040730476.1">
    <property type="nucleotide sequence ID" value="XM_040874065.1"/>
</dbReference>
<comment type="caution">
    <text evidence="1">The sequence shown here is derived from an EMBL/GenBank/DDBJ whole genome shotgun (WGS) entry which is preliminary data.</text>
</comment>
<accession>A0A364KQY5</accession>
<dbReference type="EMBL" id="MIKG01000002">
    <property type="protein sequence ID" value="RAO65959.1"/>
    <property type="molecule type" value="Genomic_DNA"/>
</dbReference>
<dbReference type="PANTHER" id="PTHR42791:SF1">
    <property type="entry name" value="N-ACETYLTRANSFERASE DOMAIN-CONTAINING PROTEIN"/>
    <property type="match status" value="1"/>
</dbReference>
<reference evidence="1 2" key="1">
    <citation type="journal article" date="2017" name="Biotechnol. Biofuels">
        <title>Differential beta-glucosidase expression as a function of carbon source availability in Talaromyces amestolkiae: a genomic and proteomic approach.</title>
        <authorList>
            <person name="de Eugenio L.I."/>
            <person name="Mendez-Liter J.A."/>
            <person name="Nieto-Dominguez M."/>
            <person name="Alonso L."/>
            <person name="Gil-Munoz J."/>
            <person name="Barriuso J."/>
            <person name="Prieto A."/>
            <person name="Martinez M.J."/>
        </authorList>
    </citation>
    <scope>NUCLEOTIDE SEQUENCE [LARGE SCALE GENOMIC DNA]</scope>
    <source>
        <strain evidence="1 2">CIB</strain>
    </source>
</reference>
<proteinExistence type="predicted"/>
<dbReference type="Proteomes" id="UP000249363">
    <property type="component" value="Unassembled WGS sequence"/>
</dbReference>
<dbReference type="STRING" id="1196081.A0A364KQY5"/>
<dbReference type="InterPro" id="IPR016181">
    <property type="entry name" value="Acyl_CoA_acyltransferase"/>
</dbReference>
<dbReference type="InterPro" id="IPR052523">
    <property type="entry name" value="Trichothecene_AcTrans"/>
</dbReference>